<name>A0ABW7GD46_9BURK</name>
<accession>A0ABW7GD46</accession>
<evidence type="ECO:0000313" key="2">
    <source>
        <dbReference type="Proteomes" id="UP001606305"/>
    </source>
</evidence>
<sequence length="159" mass="17123">MSTNWLPTLLRPKLTVKLPRVQSPMAAQREGQAGRAGVAAGVQGFCKHACGHMAFELETRVGRGHALELHRGLEMQLQWLLVAIGAGEDLSQCDAARANLGEPIDQGGRRIAAPSAAVQGEFKAQALLVKPPFADIASQPVSKGSLQLTQIKARRYNRH</sequence>
<proteinExistence type="predicted"/>
<dbReference type="Proteomes" id="UP001606305">
    <property type="component" value="Unassembled WGS sequence"/>
</dbReference>
<gene>
    <name evidence="1" type="ORF">ACG00X_23350</name>
</gene>
<evidence type="ECO:0000313" key="1">
    <source>
        <dbReference type="EMBL" id="MFG6459774.1"/>
    </source>
</evidence>
<organism evidence="1 2">
    <name type="scientific">Pelomonas nitida</name>
    <dbReference type="NCBI Taxonomy" id="3299027"/>
    <lineage>
        <taxon>Bacteria</taxon>
        <taxon>Pseudomonadati</taxon>
        <taxon>Pseudomonadota</taxon>
        <taxon>Betaproteobacteria</taxon>
        <taxon>Burkholderiales</taxon>
        <taxon>Sphaerotilaceae</taxon>
        <taxon>Roseateles</taxon>
    </lineage>
</organism>
<dbReference type="EMBL" id="JBIGIA010000030">
    <property type="protein sequence ID" value="MFG6459774.1"/>
    <property type="molecule type" value="Genomic_DNA"/>
</dbReference>
<dbReference type="RefSeq" id="WP_394492129.1">
    <property type="nucleotide sequence ID" value="NZ_JBIGIA010000030.1"/>
</dbReference>
<protein>
    <submittedName>
        <fullName evidence="1">Uncharacterized protein</fullName>
    </submittedName>
</protein>
<reference evidence="1 2" key="1">
    <citation type="submission" date="2024-09" db="EMBL/GenBank/DDBJ databases">
        <title>Novel species of the genus Pelomonas and Roseateles isolated from streams.</title>
        <authorList>
            <person name="Lu H."/>
        </authorList>
    </citation>
    <scope>NUCLEOTIDE SEQUENCE [LARGE SCALE GENOMIC DNA]</scope>
    <source>
        <strain evidence="1 2">BYS96W</strain>
    </source>
</reference>
<keyword evidence="2" id="KW-1185">Reference proteome</keyword>
<comment type="caution">
    <text evidence="1">The sequence shown here is derived from an EMBL/GenBank/DDBJ whole genome shotgun (WGS) entry which is preliminary data.</text>
</comment>